<name>A0ACC0UI24_9AGAM</name>
<evidence type="ECO:0000313" key="2">
    <source>
        <dbReference type="Proteomes" id="UP001207468"/>
    </source>
</evidence>
<organism evidence="1 2">
    <name type="scientific">Russula earlei</name>
    <dbReference type="NCBI Taxonomy" id="71964"/>
    <lineage>
        <taxon>Eukaryota</taxon>
        <taxon>Fungi</taxon>
        <taxon>Dikarya</taxon>
        <taxon>Basidiomycota</taxon>
        <taxon>Agaricomycotina</taxon>
        <taxon>Agaricomycetes</taxon>
        <taxon>Russulales</taxon>
        <taxon>Russulaceae</taxon>
        <taxon>Russula</taxon>
    </lineage>
</organism>
<dbReference type="EMBL" id="JAGFNK010000036">
    <property type="protein sequence ID" value="KAI9510704.1"/>
    <property type="molecule type" value="Genomic_DNA"/>
</dbReference>
<reference evidence="1" key="1">
    <citation type="submission" date="2021-03" db="EMBL/GenBank/DDBJ databases">
        <title>Evolutionary priming and transition to the ectomycorrhizal habit in an iconic lineage of mushroom-forming fungi: is preadaptation a requirement?</title>
        <authorList>
            <consortium name="DOE Joint Genome Institute"/>
            <person name="Looney B.P."/>
            <person name="Miyauchi S."/>
            <person name="Morin E."/>
            <person name="Drula E."/>
            <person name="Courty P.E."/>
            <person name="Chicoki N."/>
            <person name="Fauchery L."/>
            <person name="Kohler A."/>
            <person name="Kuo A."/>
            <person name="LaButti K."/>
            <person name="Pangilinan J."/>
            <person name="Lipzen A."/>
            <person name="Riley R."/>
            <person name="Andreopoulos W."/>
            <person name="He G."/>
            <person name="Johnson J."/>
            <person name="Barry K.W."/>
            <person name="Grigoriev I.V."/>
            <person name="Nagy L."/>
            <person name="Hibbett D."/>
            <person name="Henrissat B."/>
            <person name="Matheny P.B."/>
            <person name="Labbe J."/>
            <person name="Martin A.F."/>
        </authorList>
    </citation>
    <scope>NUCLEOTIDE SEQUENCE</scope>
    <source>
        <strain evidence="1">BPL698</strain>
    </source>
</reference>
<dbReference type="Proteomes" id="UP001207468">
    <property type="component" value="Unassembled WGS sequence"/>
</dbReference>
<proteinExistence type="predicted"/>
<gene>
    <name evidence="1" type="ORF">F5148DRAFT_976352</name>
</gene>
<protein>
    <submittedName>
        <fullName evidence="1">Uncharacterized protein</fullName>
    </submittedName>
</protein>
<accession>A0ACC0UI24</accession>
<keyword evidence="2" id="KW-1185">Reference proteome</keyword>
<evidence type="ECO:0000313" key="1">
    <source>
        <dbReference type="EMBL" id="KAI9510704.1"/>
    </source>
</evidence>
<sequence length="2040" mass="233528">MSLALSQDRFNFVLKWIDEAFPRNLDSYYSTCLCARLISTISVSLLFFHYPNEDDRPQELDSSHQYVVLSNTVLHALPSIAQTFFSDVEEVPSNASQKARKYAKRTRKAPKAIDVTPFRALHLELPASRHEANEMALEILMKQKEILTSYLNIFRLESLADALKRNYIPTTAVEATVKDRDTPLANSVEQVAETSEEVPAAYPHVQPMKAALYFDNAEGFGQWRILISGRANRNLRETRKKDMNLFRITVKKIKELSNGHFSDDNQKRLTGPNIPIPVFEAKMTRDSRLVYQVDCIQDFGCQVRTFFIKVFGIYTHAQLGKRLWDSMGYQLSRKGKEYQRRCTFRANPVHKGDKVIPPASFPAACPADLKTIPDEVPIASDKVLEELHEILVLEKFVAFSQVGILAGQEVVHVFQVSPHEQEIIEHSYSCFVQGRSGTGKTTTMLLKMLGIENSWQQNRDLRPERPRQLFVTQSRMLADKVEEYFIKLLQSLVLASNSQSGILDLLKRQRNKEEAGLVDQDEALNWRENLPPRFSELQDSHFPIFITFDKLSAMIEADTSHPLSIAPDEGLSAASIHFSNSFEFPFFFQMLRSYSASSWVNMTLYYSSRQFIDRFLLGVIKGSEMTLDLGEHFLDYGTYLNLSARTQATFASKRKEIYALFEIYQKMKRDRREYDAADRTHAILCSMTQDGMKGQRIDFLYVDEVQDNMLIDVKVLRAICRNPDGQFWAGDTAQTISVGSSFRFDDLKAFLHRNEASPIHHQSARMIAAHPPKSFQLVTNFRSHGGIVRCAHSIIVLISRFWPYAIDILPEEKGIIDGFKPVFLSGWDQDNVRYESFLFGTVGHHIEFGANQCILVRNDTARDKLKGQVGDVGLIMTPYESKGLEFNDVLLYNFFEDSSVDVAQWRVVLHAIDRAQSEKIPAPTFDENRHAGVCAELKCLYVAITRARKNLWIVDRSETAEPIRMYWSSGNLVQNCTPGTDVPQFAVSSSPEEWATMARTLFSHKRYFQAIHSYERAGMPREKAIAYAYHLREQARGIPIRGRPADSERGLAYIKVAEAFLTSAEEATILRERREYCRIAAEAFLVSEDHLRAAQAFEKASLFTEAAQHYRHAGIFDNMVSVIINHGEEMDPSVTGKLTDVARYFYLQRGDFQNAWHLFSNIEEELEFVRNCDLDIAEVEILVEQGRFAEAADLHIRENRMLNAVEVLLKDKSSKESNQRASQSLLDALWNILSFGVLPVELDNESQANLKRMMRLIDQFELSVLEERIKLELRMFSLIYKADAALMNLGRTIFLRGENTAAALLCFDHYFRDMKRQFVITGSHTEILDKTMALCEYAELVQQFLLDPEPWSKPRIQKLFSFTLHSGGRVCLSRNSLLHGEFKISQIQHSLNEDAVVEVRSFYNLYQSTLRQRVREKLEVYCNSSLSVRVFDPCEAYVSGRCDRTPCQWQHELNHTWFERRLQFHLLQISILHSLQFLSTQRNDIRRYWWFERLYDVINPAHPAFGSLTNVIPQANRHMSRAFDLLKVFWIWPTLSILDLFQERFLSTFLSLADLGSFFDNRALVDHVSTCLRGRPCPAYFMRDTKDGYVLAELVDFLRGQGFRSVHNGATFTLHILSNKVPIEVTTLCRLLEVVAGSFIMATAFKRSNSIHGVTLPRSWILDNIHTQKLHRVQNKDANRHLVWEMTKAFQGLLERVYSGADAGLDHLLHQNKSLQSVQLRVRNAALARLYVLQISVGFNIGSEPIKDLILESITSLRRRDPARMFSSLYSQYVYAQEWRQIAAAVTSSIPRTPLDEIILLVDESKNTPRTFRGVRLVKFKDVDDIRRQLTAAAVPASMLNPTAAPFIPSHALAPLQKDPGQGGAGPSVEGATDETNEDTSFQSAAEEEETESHEATDVAAIIEPIGTNFREMSEEVLAERNSAAKTLQSCYRRLLTNRALRIANPGLSRIRKQQFEDFARVADSIEWPEHSLYRPIFLGALPHLLTCLDYAWSKAIEEKTKVKQQSRSSKKHQEIEALMERQTYLTYVDRWLGRSICGH</sequence>
<comment type="caution">
    <text evidence="1">The sequence shown here is derived from an EMBL/GenBank/DDBJ whole genome shotgun (WGS) entry which is preliminary data.</text>
</comment>